<dbReference type="AlphaFoldDB" id="A0A7J8EYB6"/>
<gene>
    <name evidence="6" type="ORF">HJG63_004933</name>
</gene>
<dbReference type="InterPro" id="IPR029426">
    <property type="entry name" value="FAM86_N"/>
</dbReference>
<comment type="caution">
    <text evidence="6">The sequence shown here is derived from an EMBL/GenBank/DDBJ whole genome shotgun (WGS) entry which is preliminary data.</text>
</comment>
<evidence type="ECO:0000256" key="3">
    <source>
        <dbReference type="ARBA" id="ARBA00022679"/>
    </source>
</evidence>
<keyword evidence="2" id="KW-0489">Methyltransferase</keyword>
<name>A0A7J8EYB6_ROUAE</name>
<proteinExistence type="inferred from homology"/>
<evidence type="ECO:0000259" key="5">
    <source>
        <dbReference type="Pfam" id="PF14904"/>
    </source>
</evidence>
<keyword evidence="4" id="KW-0949">S-adenosyl-L-methionine</keyword>
<organism evidence="6 7">
    <name type="scientific">Rousettus aegyptiacus</name>
    <name type="common">Egyptian fruit bat</name>
    <name type="synonym">Pteropus aegyptiacus</name>
    <dbReference type="NCBI Taxonomy" id="9407"/>
    <lineage>
        <taxon>Eukaryota</taxon>
        <taxon>Metazoa</taxon>
        <taxon>Chordata</taxon>
        <taxon>Craniata</taxon>
        <taxon>Vertebrata</taxon>
        <taxon>Euteleostomi</taxon>
        <taxon>Mammalia</taxon>
        <taxon>Eutheria</taxon>
        <taxon>Laurasiatheria</taxon>
        <taxon>Chiroptera</taxon>
        <taxon>Yinpterochiroptera</taxon>
        <taxon>Pteropodoidea</taxon>
        <taxon>Pteropodidae</taxon>
        <taxon>Rousettinae</taxon>
        <taxon>Rousettus</taxon>
    </lineage>
</organism>
<keyword evidence="7" id="KW-1185">Reference proteome</keyword>
<dbReference type="Proteomes" id="UP000593571">
    <property type="component" value="Unassembled WGS sequence"/>
</dbReference>
<evidence type="ECO:0000256" key="4">
    <source>
        <dbReference type="ARBA" id="ARBA00022691"/>
    </source>
</evidence>
<accession>A0A7J8EYB6</accession>
<evidence type="ECO:0000256" key="1">
    <source>
        <dbReference type="ARBA" id="ARBA00005511"/>
    </source>
</evidence>
<feature type="domain" description="FAM86 N-terminal" evidence="5">
    <location>
        <begin position="11"/>
        <end position="80"/>
    </location>
</feature>
<keyword evidence="3" id="KW-0808">Transferase</keyword>
<evidence type="ECO:0000313" key="7">
    <source>
        <dbReference type="Proteomes" id="UP000593571"/>
    </source>
</evidence>
<protein>
    <recommendedName>
        <fullName evidence="5">FAM86 N-terminal domain-containing protein</fullName>
    </recommendedName>
</protein>
<evidence type="ECO:0000313" key="6">
    <source>
        <dbReference type="EMBL" id="KAF6440498.1"/>
    </source>
</evidence>
<dbReference type="EMBL" id="JACASE010000008">
    <property type="protein sequence ID" value="KAF6440498.1"/>
    <property type="molecule type" value="Genomic_DNA"/>
</dbReference>
<evidence type="ECO:0000256" key="2">
    <source>
        <dbReference type="ARBA" id="ARBA00022603"/>
    </source>
</evidence>
<sequence>MAREENVNSARLLRSFERRFLATRGLRSFPWQSLEEKLRDSGSELLLDILQKTVKHPLCVKHPPSVKYVRCFLSELIRKMCCIAQKPSSPWSGSCRGSLLARRTSGLPMPMLPSPSATQRRARCSPPSWAGLGSHGKLCLATTRNCFPMKSTQRLRF</sequence>
<dbReference type="GO" id="GO:0032259">
    <property type="term" value="P:methylation"/>
    <property type="evidence" value="ECO:0007669"/>
    <property type="project" value="UniProtKB-KW"/>
</dbReference>
<comment type="similarity">
    <text evidence="1">Belongs to the class I-like SAM-binding methyltransferase superfamily. EEF2KMT family.</text>
</comment>
<dbReference type="GO" id="GO:0008168">
    <property type="term" value="F:methyltransferase activity"/>
    <property type="evidence" value="ECO:0007669"/>
    <property type="project" value="UniProtKB-KW"/>
</dbReference>
<dbReference type="Pfam" id="PF14904">
    <property type="entry name" value="FAM86"/>
    <property type="match status" value="1"/>
</dbReference>
<reference evidence="6 7" key="1">
    <citation type="journal article" date="2020" name="Nature">
        <title>Six reference-quality genomes reveal evolution of bat adaptations.</title>
        <authorList>
            <person name="Jebb D."/>
            <person name="Huang Z."/>
            <person name="Pippel M."/>
            <person name="Hughes G.M."/>
            <person name="Lavrichenko K."/>
            <person name="Devanna P."/>
            <person name="Winkler S."/>
            <person name="Jermiin L.S."/>
            <person name="Skirmuntt E.C."/>
            <person name="Katzourakis A."/>
            <person name="Burkitt-Gray L."/>
            <person name="Ray D.A."/>
            <person name="Sullivan K.A.M."/>
            <person name="Roscito J.G."/>
            <person name="Kirilenko B.M."/>
            <person name="Davalos L.M."/>
            <person name="Corthals A.P."/>
            <person name="Power M.L."/>
            <person name="Jones G."/>
            <person name="Ransome R.D."/>
            <person name="Dechmann D.K.N."/>
            <person name="Locatelli A.G."/>
            <person name="Puechmaille S.J."/>
            <person name="Fedrigo O."/>
            <person name="Jarvis E.D."/>
            <person name="Hiller M."/>
            <person name="Vernes S.C."/>
            <person name="Myers E.W."/>
            <person name="Teeling E.C."/>
        </authorList>
    </citation>
    <scope>NUCLEOTIDE SEQUENCE [LARGE SCALE GENOMIC DNA]</scope>
    <source>
        <strain evidence="6">MRouAeg1</strain>
        <tissue evidence="6">Muscle</tissue>
    </source>
</reference>